<dbReference type="CDD" id="cd00083">
    <property type="entry name" value="bHLH_SF"/>
    <property type="match status" value="1"/>
</dbReference>
<sequence length="212" mass="23267">MISAARDKAASGPSGAADGSSASSKPHRKRVRNFTADDRAAHRIFERNRRESFRERLNDLAKELPALAGKNPQRLSKHTVLDESIARHRFMQSNCLHAIQSMRDLIQERDELLTEINTWRNASGLNERQPRAVDMNAERLGSLEKAIHMNPSDSSSGCTSQSPDSELGPKNVEDGNQTGFASQPHCSSLTTFMAAAQGAHDDMSNPFPLSTG</sequence>
<evidence type="ECO:0000259" key="2">
    <source>
        <dbReference type="PROSITE" id="PS50888"/>
    </source>
</evidence>
<dbReference type="InterPro" id="IPR011598">
    <property type="entry name" value="bHLH_dom"/>
</dbReference>
<evidence type="ECO:0000313" key="3">
    <source>
        <dbReference type="EMBL" id="KAH7123490.1"/>
    </source>
</evidence>
<name>A0A9P9DPU8_9HYPO</name>
<feature type="region of interest" description="Disordered" evidence="1">
    <location>
        <begin position="148"/>
        <end position="184"/>
    </location>
</feature>
<evidence type="ECO:0000256" key="1">
    <source>
        <dbReference type="SAM" id="MobiDB-lite"/>
    </source>
</evidence>
<dbReference type="PROSITE" id="PS50888">
    <property type="entry name" value="BHLH"/>
    <property type="match status" value="1"/>
</dbReference>
<gene>
    <name evidence="3" type="ORF">B0J13DRAFT_612216</name>
</gene>
<comment type="caution">
    <text evidence="3">The sequence shown here is derived from an EMBL/GenBank/DDBJ whole genome shotgun (WGS) entry which is preliminary data.</text>
</comment>
<dbReference type="SUPFAM" id="SSF47459">
    <property type="entry name" value="HLH, helix-loop-helix DNA-binding domain"/>
    <property type="match status" value="1"/>
</dbReference>
<evidence type="ECO:0000313" key="4">
    <source>
        <dbReference type="Proteomes" id="UP000717696"/>
    </source>
</evidence>
<reference evidence="3" key="1">
    <citation type="journal article" date="2021" name="Nat. Commun.">
        <title>Genetic determinants of endophytism in the Arabidopsis root mycobiome.</title>
        <authorList>
            <person name="Mesny F."/>
            <person name="Miyauchi S."/>
            <person name="Thiergart T."/>
            <person name="Pickel B."/>
            <person name="Atanasova L."/>
            <person name="Karlsson M."/>
            <person name="Huettel B."/>
            <person name="Barry K.W."/>
            <person name="Haridas S."/>
            <person name="Chen C."/>
            <person name="Bauer D."/>
            <person name="Andreopoulos W."/>
            <person name="Pangilinan J."/>
            <person name="LaButti K."/>
            <person name="Riley R."/>
            <person name="Lipzen A."/>
            <person name="Clum A."/>
            <person name="Drula E."/>
            <person name="Henrissat B."/>
            <person name="Kohler A."/>
            <person name="Grigoriev I.V."/>
            <person name="Martin F.M."/>
            <person name="Hacquard S."/>
        </authorList>
    </citation>
    <scope>NUCLEOTIDE SEQUENCE</scope>
    <source>
        <strain evidence="3">MPI-CAGE-AT-0021</strain>
    </source>
</reference>
<protein>
    <recommendedName>
        <fullName evidence="2">BHLH domain-containing protein</fullName>
    </recommendedName>
</protein>
<dbReference type="Pfam" id="PF00010">
    <property type="entry name" value="HLH"/>
    <property type="match status" value="1"/>
</dbReference>
<dbReference type="AlphaFoldDB" id="A0A9P9DPU8"/>
<dbReference type="GO" id="GO:0046983">
    <property type="term" value="F:protein dimerization activity"/>
    <property type="evidence" value="ECO:0007669"/>
    <property type="project" value="InterPro"/>
</dbReference>
<feature type="domain" description="BHLH" evidence="2">
    <location>
        <begin position="37"/>
        <end position="91"/>
    </location>
</feature>
<dbReference type="InterPro" id="IPR036638">
    <property type="entry name" value="HLH_DNA-bd_sf"/>
</dbReference>
<dbReference type="SMART" id="SM00353">
    <property type="entry name" value="HLH"/>
    <property type="match status" value="1"/>
</dbReference>
<dbReference type="EMBL" id="JAGMUU010000025">
    <property type="protein sequence ID" value="KAH7123490.1"/>
    <property type="molecule type" value="Genomic_DNA"/>
</dbReference>
<dbReference type="Gene3D" id="4.10.280.10">
    <property type="entry name" value="Helix-loop-helix DNA-binding domain"/>
    <property type="match status" value="1"/>
</dbReference>
<dbReference type="Proteomes" id="UP000717696">
    <property type="component" value="Unassembled WGS sequence"/>
</dbReference>
<dbReference type="OrthoDB" id="8964853at2759"/>
<proteinExistence type="predicted"/>
<feature type="compositionally biased region" description="Low complexity" evidence="1">
    <location>
        <begin position="10"/>
        <end position="24"/>
    </location>
</feature>
<feature type="compositionally biased region" description="Polar residues" evidence="1">
    <location>
        <begin position="174"/>
        <end position="184"/>
    </location>
</feature>
<feature type="compositionally biased region" description="Polar residues" evidence="1">
    <location>
        <begin position="151"/>
        <end position="164"/>
    </location>
</feature>
<keyword evidence="4" id="KW-1185">Reference proteome</keyword>
<feature type="region of interest" description="Disordered" evidence="1">
    <location>
        <begin position="1"/>
        <end position="36"/>
    </location>
</feature>
<accession>A0A9P9DPU8</accession>
<organism evidence="3 4">
    <name type="scientific">Dactylonectria estremocensis</name>
    <dbReference type="NCBI Taxonomy" id="1079267"/>
    <lineage>
        <taxon>Eukaryota</taxon>
        <taxon>Fungi</taxon>
        <taxon>Dikarya</taxon>
        <taxon>Ascomycota</taxon>
        <taxon>Pezizomycotina</taxon>
        <taxon>Sordariomycetes</taxon>
        <taxon>Hypocreomycetidae</taxon>
        <taxon>Hypocreales</taxon>
        <taxon>Nectriaceae</taxon>
        <taxon>Dactylonectria</taxon>
    </lineage>
</organism>